<comment type="caution">
    <text evidence="2">The sequence shown here is derived from an EMBL/GenBank/DDBJ whole genome shotgun (WGS) entry which is preliminary data.</text>
</comment>
<proteinExistence type="predicted"/>
<organism evidence="2 3">
    <name type="scientific">Staurois parvus</name>
    <dbReference type="NCBI Taxonomy" id="386267"/>
    <lineage>
        <taxon>Eukaryota</taxon>
        <taxon>Metazoa</taxon>
        <taxon>Chordata</taxon>
        <taxon>Craniata</taxon>
        <taxon>Vertebrata</taxon>
        <taxon>Euteleostomi</taxon>
        <taxon>Amphibia</taxon>
        <taxon>Batrachia</taxon>
        <taxon>Anura</taxon>
        <taxon>Neobatrachia</taxon>
        <taxon>Ranoidea</taxon>
        <taxon>Ranidae</taxon>
        <taxon>Staurois</taxon>
    </lineage>
</organism>
<reference evidence="2" key="1">
    <citation type="submission" date="2023-05" db="EMBL/GenBank/DDBJ databases">
        <authorList>
            <person name="Stuckert A."/>
        </authorList>
    </citation>
    <scope>NUCLEOTIDE SEQUENCE</scope>
</reference>
<feature type="signal peptide" evidence="1">
    <location>
        <begin position="1"/>
        <end position="19"/>
    </location>
</feature>
<evidence type="ECO:0008006" key="4">
    <source>
        <dbReference type="Google" id="ProtNLM"/>
    </source>
</evidence>
<dbReference type="EMBL" id="CATNWA010016558">
    <property type="protein sequence ID" value="CAI9593637.1"/>
    <property type="molecule type" value="Genomic_DNA"/>
</dbReference>
<evidence type="ECO:0000313" key="2">
    <source>
        <dbReference type="EMBL" id="CAI9593637.1"/>
    </source>
</evidence>
<evidence type="ECO:0000256" key="1">
    <source>
        <dbReference type="SAM" id="SignalP"/>
    </source>
</evidence>
<evidence type="ECO:0000313" key="3">
    <source>
        <dbReference type="Proteomes" id="UP001162483"/>
    </source>
</evidence>
<name>A0ABN9F9E5_9NEOB</name>
<dbReference type="Proteomes" id="UP001162483">
    <property type="component" value="Unassembled WGS sequence"/>
</dbReference>
<keyword evidence="1" id="KW-0732">Signal</keyword>
<sequence length="63" mass="7222">MHSIITVLVSLEMLVSLTSHPVSVSVILPATLSQFHYKSLINAMKKKKKITVYRCRCYNFHTN</sequence>
<gene>
    <name evidence="2" type="ORF">SPARVUS_LOCUS11592172</name>
</gene>
<feature type="chain" id="PRO_5045395781" description="Secreted protein" evidence="1">
    <location>
        <begin position="20"/>
        <end position="63"/>
    </location>
</feature>
<protein>
    <recommendedName>
        <fullName evidence="4">Secreted protein</fullName>
    </recommendedName>
</protein>
<accession>A0ABN9F9E5</accession>
<keyword evidence="3" id="KW-1185">Reference proteome</keyword>